<dbReference type="RefSeq" id="WP_130306218.1">
    <property type="nucleotide sequence ID" value="NZ_SHKN01000001.1"/>
</dbReference>
<keyword evidence="4" id="KW-1185">Reference proteome</keyword>
<dbReference type="InterPro" id="IPR025588">
    <property type="entry name" value="YcxB-like_C"/>
</dbReference>
<evidence type="ECO:0000256" key="1">
    <source>
        <dbReference type="SAM" id="Phobius"/>
    </source>
</evidence>
<evidence type="ECO:0000259" key="2">
    <source>
        <dbReference type="Pfam" id="PF14317"/>
    </source>
</evidence>
<organism evidence="3 4">
    <name type="scientific">Ancylomarina subtilis</name>
    <dbReference type="NCBI Taxonomy" id="1639035"/>
    <lineage>
        <taxon>Bacteria</taxon>
        <taxon>Pseudomonadati</taxon>
        <taxon>Bacteroidota</taxon>
        <taxon>Bacteroidia</taxon>
        <taxon>Marinilabiliales</taxon>
        <taxon>Marinifilaceae</taxon>
        <taxon>Ancylomarina</taxon>
    </lineage>
</organism>
<dbReference type="AlphaFoldDB" id="A0A4Q7VJZ6"/>
<dbReference type="OrthoDB" id="1249483at2"/>
<proteinExistence type="predicted"/>
<sequence length="170" mass="19725">MKTEITREDFLQFNKHVQSTINHRKPILFAFSFLILFVIVMNIGKPFDLLSIVTEIFLITVLWGLIFVVFKQIGLSKIKKMPNDKGGILGERTYLIEDKGFREISNSSETLTNWNGFKEIQESKDHYYLFVDKIAAYIIPKRSFSNGTEEEEFINTINEKILKHNTGANN</sequence>
<dbReference type="EMBL" id="SHKN01000001">
    <property type="protein sequence ID" value="RZT96328.1"/>
    <property type="molecule type" value="Genomic_DNA"/>
</dbReference>
<evidence type="ECO:0000313" key="4">
    <source>
        <dbReference type="Proteomes" id="UP000293562"/>
    </source>
</evidence>
<name>A0A4Q7VJZ6_9BACT</name>
<keyword evidence="1" id="KW-0812">Transmembrane</keyword>
<accession>A0A4Q7VJZ6</accession>
<protein>
    <submittedName>
        <fullName evidence="3">YcxB-like protein</fullName>
    </submittedName>
</protein>
<gene>
    <name evidence="3" type="ORF">EV201_0966</name>
</gene>
<comment type="caution">
    <text evidence="3">The sequence shown here is derived from an EMBL/GenBank/DDBJ whole genome shotgun (WGS) entry which is preliminary data.</text>
</comment>
<feature type="domain" description="YcxB-like C-terminal" evidence="2">
    <location>
        <begin position="96"/>
        <end position="156"/>
    </location>
</feature>
<dbReference type="Proteomes" id="UP000293562">
    <property type="component" value="Unassembled WGS sequence"/>
</dbReference>
<keyword evidence="1" id="KW-1133">Transmembrane helix</keyword>
<feature type="transmembrane region" description="Helical" evidence="1">
    <location>
        <begin position="26"/>
        <end position="43"/>
    </location>
</feature>
<feature type="transmembrane region" description="Helical" evidence="1">
    <location>
        <begin position="49"/>
        <end position="70"/>
    </location>
</feature>
<evidence type="ECO:0000313" key="3">
    <source>
        <dbReference type="EMBL" id="RZT96328.1"/>
    </source>
</evidence>
<dbReference type="Pfam" id="PF14317">
    <property type="entry name" value="YcxB"/>
    <property type="match status" value="1"/>
</dbReference>
<reference evidence="3 4" key="1">
    <citation type="submission" date="2019-02" db="EMBL/GenBank/DDBJ databases">
        <title>Genomic Encyclopedia of Type Strains, Phase IV (KMG-IV): sequencing the most valuable type-strain genomes for metagenomic binning, comparative biology and taxonomic classification.</title>
        <authorList>
            <person name="Goeker M."/>
        </authorList>
    </citation>
    <scope>NUCLEOTIDE SEQUENCE [LARGE SCALE GENOMIC DNA]</scope>
    <source>
        <strain evidence="3 4">DSM 28825</strain>
    </source>
</reference>
<keyword evidence="1" id="KW-0472">Membrane</keyword>